<dbReference type="RefSeq" id="WP_150509035.1">
    <property type="nucleotide sequence ID" value="NZ_BMSQ01000003.1"/>
</dbReference>
<gene>
    <name evidence="2" type="ORF">CP982_03125</name>
    <name evidence="1" type="ORF">FHS40_000065</name>
</gene>
<reference evidence="1 4" key="2">
    <citation type="submission" date="2020-08" db="EMBL/GenBank/DDBJ databases">
        <title>Genomic Encyclopedia of Type Strains, Phase III (KMG-III): the genomes of soil and plant-associated and newly described type strains.</title>
        <authorList>
            <person name="Whitman W."/>
        </authorList>
    </citation>
    <scope>NUCLEOTIDE SEQUENCE [LARGE SCALE GENOMIC DNA]</scope>
    <source>
        <strain evidence="1 4">CECT 3146</strain>
    </source>
</reference>
<dbReference type="EMBL" id="CP023690">
    <property type="protein sequence ID" value="QEV57830.1"/>
    <property type="molecule type" value="Genomic_DNA"/>
</dbReference>
<protein>
    <submittedName>
        <fullName evidence="2">Uncharacterized protein</fullName>
    </submittedName>
</protein>
<organism evidence="2 3">
    <name type="scientific">Streptomyces spectabilis</name>
    <dbReference type="NCBI Taxonomy" id="68270"/>
    <lineage>
        <taxon>Bacteria</taxon>
        <taxon>Bacillati</taxon>
        <taxon>Actinomycetota</taxon>
        <taxon>Actinomycetes</taxon>
        <taxon>Kitasatosporales</taxon>
        <taxon>Streptomycetaceae</taxon>
        <taxon>Streptomyces</taxon>
    </lineage>
</organism>
<evidence type="ECO:0000313" key="2">
    <source>
        <dbReference type="EMBL" id="QEV57830.1"/>
    </source>
</evidence>
<keyword evidence="4" id="KW-1185">Reference proteome</keyword>
<accession>A0A5P2X471</accession>
<dbReference type="AlphaFoldDB" id="A0A5P2X471"/>
<dbReference type="KEGG" id="sspb:CP982_03125"/>
<name>A0A5P2X471_STRST</name>
<proteinExistence type="predicted"/>
<evidence type="ECO:0000313" key="4">
    <source>
        <dbReference type="Proteomes" id="UP000549009"/>
    </source>
</evidence>
<dbReference type="Proteomes" id="UP000326505">
    <property type="component" value="Chromosome"/>
</dbReference>
<evidence type="ECO:0000313" key="3">
    <source>
        <dbReference type="Proteomes" id="UP000326505"/>
    </source>
</evidence>
<dbReference type="EMBL" id="JACHJD010000001">
    <property type="protein sequence ID" value="MBB5101012.1"/>
    <property type="molecule type" value="Genomic_DNA"/>
</dbReference>
<sequence>MRYTFARAAVDHRFLTAVRIDAPQPLSRTVVAIWEDLTRPGGCRIHTFIPTMRAPKDIDRPQMFDCLPLTDISYLDLMRTICPSLIPKACVEVASDESTRATSLGASTELTYRAADVTVTEFLVDDQSTPVARLVHRNDVLERTWRVLEFGSEADHGMPVRLRVDRADVKKPTVFERVTPVIALTRHPGVEDAVPLLNEAHRQLFGTGSV</sequence>
<dbReference type="OrthoDB" id="3460550at2"/>
<evidence type="ECO:0000313" key="1">
    <source>
        <dbReference type="EMBL" id="MBB5101012.1"/>
    </source>
</evidence>
<dbReference type="Proteomes" id="UP000549009">
    <property type="component" value="Unassembled WGS sequence"/>
</dbReference>
<reference evidence="2 3" key="1">
    <citation type="submission" date="2017-09" db="EMBL/GenBank/DDBJ databases">
        <authorList>
            <person name="Lee N."/>
            <person name="Cho B.-K."/>
        </authorList>
    </citation>
    <scope>NUCLEOTIDE SEQUENCE [LARGE SCALE GENOMIC DNA]</scope>
    <source>
        <strain evidence="2 3">ATCC 27465</strain>
    </source>
</reference>